<evidence type="ECO:0000313" key="2">
    <source>
        <dbReference type="EMBL" id="CAB4122169.1"/>
    </source>
</evidence>
<name>A0A6J7WUA5_9CAUD</name>
<evidence type="ECO:0000256" key="1">
    <source>
        <dbReference type="SAM" id="Phobius"/>
    </source>
</evidence>
<evidence type="ECO:0000313" key="3">
    <source>
        <dbReference type="EMBL" id="CAB4124020.1"/>
    </source>
</evidence>
<dbReference type="EMBL" id="LR798268">
    <property type="protein sequence ID" value="CAB5219674.1"/>
    <property type="molecule type" value="Genomic_DNA"/>
</dbReference>
<evidence type="ECO:0000313" key="4">
    <source>
        <dbReference type="EMBL" id="CAB5219674.1"/>
    </source>
</evidence>
<organism evidence="4">
    <name type="scientific">uncultured Caudovirales phage</name>
    <dbReference type="NCBI Taxonomy" id="2100421"/>
    <lineage>
        <taxon>Viruses</taxon>
        <taxon>Duplodnaviria</taxon>
        <taxon>Heunggongvirae</taxon>
        <taxon>Uroviricota</taxon>
        <taxon>Caudoviricetes</taxon>
        <taxon>Peduoviridae</taxon>
        <taxon>Maltschvirus</taxon>
        <taxon>Maltschvirus maltsch</taxon>
    </lineage>
</organism>
<keyword evidence="1" id="KW-1133">Transmembrane helix</keyword>
<feature type="transmembrane region" description="Helical" evidence="1">
    <location>
        <begin position="85"/>
        <end position="107"/>
    </location>
</feature>
<keyword evidence="1" id="KW-0812">Transmembrane</keyword>
<sequence>MTENLTKEQGMSLMALDKETIALISKQAAEDAVSELRKDVLNDIKAEIENSFKQHFGDMSAFDHASQHSRIDKLLNSLDKISDNFWGQIVTGVIKWALAIFVVGYFMSGNGKIL</sequence>
<accession>A0A6J7WUA5</accession>
<dbReference type="EMBL" id="LR796176">
    <property type="protein sequence ID" value="CAB4124020.1"/>
    <property type="molecule type" value="Genomic_DNA"/>
</dbReference>
<keyword evidence="1" id="KW-0472">Membrane</keyword>
<dbReference type="EMBL" id="LR796152">
    <property type="protein sequence ID" value="CAB4122169.1"/>
    <property type="molecule type" value="Genomic_DNA"/>
</dbReference>
<protein>
    <submittedName>
        <fullName evidence="4">Uncharacterized protein</fullName>
    </submittedName>
</protein>
<reference evidence="4" key="1">
    <citation type="submission" date="2020-05" db="EMBL/GenBank/DDBJ databases">
        <authorList>
            <person name="Chiriac C."/>
            <person name="Salcher M."/>
            <person name="Ghai R."/>
            <person name="Kavagutti S V."/>
        </authorList>
    </citation>
    <scope>NUCLEOTIDE SEQUENCE</scope>
</reference>
<proteinExistence type="predicted"/>
<gene>
    <name evidence="4" type="ORF">UFOVP220_120</name>
    <name evidence="2" type="ORF">UFOVP26_106</name>
    <name evidence="3" type="ORF">UFOVP44_129</name>
</gene>